<feature type="transmembrane region" description="Helical" evidence="1">
    <location>
        <begin position="124"/>
        <end position="146"/>
    </location>
</feature>
<reference evidence="2 3" key="1">
    <citation type="journal article" date="2018" name="Microbiome">
        <title>Fine metagenomic profile of the Mediterranean stratified and mixed water columns revealed by assembly and recruitment.</title>
        <authorList>
            <person name="Haro-Moreno J.M."/>
            <person name="Lopez-Perez M."/>
            <person name="De La Torre J.R."/>
            <person name="Picazo A."/>
            <person name="Camacho A."/>
            <person name="Rodriguez-Valera F."/>
        </authorList>
    </citation>
    <scope>NUCLEOTIDE SEQUENCE [LARGE SCALE GENOMIC DNA]</scope>
    <source>
        <strain evidence="2">MED-G84</strain>
    </source>
</reference>
<evidence type="ECO:0008006" key="4">
    <source>
        <dbReference type="Google" id="ProtNLM"/>
    </source>
</evidence>
<feature type="transmembrane region" description="Helical" evidence="1">
    <location>
        <begin position="408"/>
        <end position="434"/>
    </location>
</feature>
<evidence type="ECO:0000313" key="3">
    <source>
        <dbReference type="Proteomes" id="UP000253032"/>
    </source>
</evidence>
<feature type="transmembrane region" description="Helical" evidence="1">
    <location>
        <begin position="158"/>
        <end position="183"/>
    </location>
</feature>
<feature type="transmembrane region" description="Helical" evidence="1">
    <location>
        <begin position="251"/>
        <end position="273"/>
    </location>
</feature>
<dbReference type="NCBIfam" id="NF037982">
    <property type="entry name" value="Nramp_1"/>
    <property type="match status" value="1"/>
</dbReference>
<sequence length="437" mass="47993">MIKAPTSFIQRIKFIGPSIIVTGSVVGSGSIALSPLLGAATGFALLWWLLLSLWSKPLIQAEISRYVIATNQTFLESFSDMPGPKTNLKGKQASWLVWFMFIGVIPSIAGMGGLAGAVAESGHLMIPILSTELWVLIACFVTWFILYLGTYQTLEKILLGMVFFFSVVTLIIAISMQSTPYAISGSQILGGLTFSFPFEHAALALAVFGFTGISYGEIMAYTYWCLEKGYAEHNDDQQEVKAWIKVMQTDVWATVFFVTIGTLPFFLLGAAVLNTLSLYPPPDGDIIQTLLNMFTTILGTWAKWFFIPLAFFVLFSTLLSGTAAFTRTISDYLISMGLVGEQVNTRSSLIKIIAFIIPLFSAIAYFLLPNPIILLLIAGIWAALGLPIINIGALYLTSKLSRDLQPKLLTKLILWITLILQILMAILILFSQIVGFD</sequence>
<feature type="transmembrane region" description="Helical" evidence="1">
    <location>
        <begin position="373"/>
        <end position="396"/>
    </location>
</feature>
<feature type="transmembrane region" description="Helical" evidence="1">
    <location>
        <begin position="203"/>
        <end position="224"/>
    </location>
</feature>
<organism evidence="2 3">
    <name type="scientific">SAR86 cluster bacterium</name>
    <dbReference type="NCBI Taxonomy" id="2030880"/>
    <lineage>
        <taxon>Bacteria</taxon>
        <taxon>Pseudomonadati</taxon>
        <taxon>Pseudomonadota</taxon>
        <taxon>Gammaproteobacteria</taxon>
        <taxon>SAR86 cluster</taxon>
    </lineage>
</organism>
<keyword evidence="1" id="KW-0472">Membrane</keyword>
<feature type="transmembrane region" description="Helical" evidence="1">
    <location>
        <begin position="348"/>
        <end position="367"/>
    </location>
</feature>
<protein>
    <recommendedName>
        <fullName evidence="4">Divalent metal cation transporter</fullName>
    </recommendedName>
</protein>
<keyword evidence="1" id="KW-0812">Transmembrane</keyword>
<feature type="transmembrane region" description="Helical" evidence="1">
    <location>
        <begin position="95"/>
        <end position="118"/>
    </location>
</feature>
<comment type="caution">
    <text evidence="2">The sequence shown here is derived from an EMBL/GenBank/DDBJ whole genome shotgun (WGS) entry which is preliminary data.</text>
</comment>
<keyword evidence="1" id="KW-1133">Transmembrane helix</keyword>
<dbReference type="EMBL" id="QOPC01000024">
    <property type="protein sequence ID" value="RCL37355.1"/>
    <property type="molecule type" value="Genomic_DNA"/>
</dbReference>
<feature type="transmembrane region" description="Helical" evidence="1">
    <location>
        <begin position="37"/>
        <end position="55"/>
    </location>
</feature>
<feature type="transmembrane region" description="Helical" evidence="1">
    <location>
        <begin position="304"/>
        <end position="327"/>
    </location>
</feature>
<feature type="transmembrane region" description="Helical" evidence="1">
    <location>
        <begin position="12"/>
        <end position="31"/>
    </location>
</feature>
<evidence type="ECO:0000256" key="1">
    <source>
        <dbReference type="SAM" id="Phobius"/>
    </source>
</evidence>
<accession>A0A368BJU3</accession>
<gene>
    <name evidence="2" type="ORF">DBW98_04050</name>
</gene>
<dbReference type="AlphaFoldDB" id="A0A368BJU3"/>
<evidence type="ECO:0000313" key="2">
    <source>
        <dbReference type="EMBL" id="RCL37355.1"/>
    </source>
</evidence>
<dbReference type="Proteomes" id="UP000253032">
    <property type="component" value="Unassembled WGS sequence"/>
</dbReference>
<name>A0A368BJU3_9GAMM</name>
<proteinExistence type="predicted"/>